<dbReference type="KEGG" id="mmag:MMAD_31010"/>
<proteinExistence type="predicted"/>
<sequence>MSECPDRRAPAENTRRPQRGRDIFGTERELTDFLAHRTIIDQAKGMLMLVYDVDARKAFEVLRRRSQETNVKLWQLAQQLLDDVPRATRAETPALRAICDHLLLTAHERVRPSQSPSED</sequence>
<evidence type="ECO:0000256" key="1">
    <source>
        <dbReference type="SAM" id="MobiDB-lite"/>
    </source>
</evidence>
<dbReference type="RefSeq" id="WP_163738801.1">
    <property type="nucleotide sequence ID" value="NZ_AP022610.1"/>
</dbReference>
<name>A0A7I7XHX3_9MYCO</name>
<dbReference type="Gene3D" id="1.10.10.10">
    <property type="entry name" value="Winged helix-like DNA-binding domain superfamily/Winged helix DNA-binding domain"/>
    <property type="match status" value="1"/>
</dbReference>
<dbReference type="GO" id="GO:0003723">
    <property type="term" value="F:RNA binding"/>
    <property type="evidence" value="ECO:0007669"/>
    <property type="project" value="InterPro"/>
</dbReference>
<dbReference type="EMBL" id="AP022610">
    <property type="protein sequence ID" value="BBZ28806.1"/>
    <property type="molecule type" value="Genomic_DNA"/>
</dbReference>
<dbReference type="Pfam" id="PF03861">
    <property type="entry name" value="ANTAR"/>
    <property type="match status" value="1"/>
</dbReference>
<dbReference type="InterPro" id="IPR005561">
    <property type="entry name" value="ANTAR"/>
</dbReference>
<dbReference type="SUPFAM" id="SSF52172">
    <property type="entry name" value="CheY-like"/>
    <property type="match status" value="1"/>
</dbReference>
<feature type="domain" description="ANTAR" evidence="2">
    <location>
        <begin position="20"/>
        <end position="81"/>
    </location>
</feature>
<protein>
    <recommendedName>
        <fullName evidence="2">ANTAR domain-containing protein</fullName>
    </recommendedName>
</protein>
<reference evidence="3 4" key="1">
    <citation type="journal article" date="2019" name="Emerg. Microbes Infect.">
        <title>Comprehensive subspecies identification of 175 nontuberculous mycobacteria species based on 7547 genomic profiles.</title>
        <authorList>
            <person name="Matsumoto Y."/>
            <person name="Kinjo T."/>
            <person name="Motooka D."/>
            <person name="Nabeya D."/>
            <person name="Jung N."/>
            <person name="Uechi K."/>
            <person name="Horii T."/>
            <person name="Iida T."/>
            <person name="Fujita J."/>
            <person name="Nakamura S."/>
        </authorList>
    </citation>
    <scope>NUCLEOTIDE SEQUENCE [LARGE SCALE GENOMIC DNA]</scope>
    <source>
        <strain evidence="3 4">JCM 13574</strain>
    </source>
</reference>
<evidence type="ECO:0000313" key="3">
    <source>
        <dbReference type="EMBL" id="BBZ28806.1"/>
    </source>
</evidence>
<gene>
    <name evidence="3" type="ORF">MMAD_31010</name>
</gene>
<dbReference type="Proteomes" id="UP000466517">
    <property type="component" value="Chromosome"/>
</dbReference>
<feature type="region of interest" description="Disordered" evidence="1">
    <location>
        <begin position="1"/>
        <end position="23"/>
    </location>
</feature>
<keyword evidence="4" id="KW-1185">Reference proteome</keyword>
<dbReference type="InterPro" id="IPR036388">
    <property type="entry name" value="WH-like_DNA-bd_sf"/>
</dbReference>
<accession>A0A7I7XHX3</accession>
<dbReference type="SMART" id="SM01012">
    <property type="entry name" value="ANTAR"/>
    <property type="match status" value="1"/>
</dbReference>
<dbReference type="InterPro" id="IPR011006">
    <property type="entry name" value="CheY-like_superfamily"/>
</dbReference>
<dbReference type="AlphaFoldDB" id="A0A7I7XHX3"/>
<evidence type="ECO:0000259" key="2">
    <source>
        <dbReference type="PROSITE" id="PS50921"/>
    </source>
</evidence>
<evidence type="ECO:0000313" key="4">
    <source>
        <dbReference type="Proteomes" id="UP000466517"/>
    </source>
</evidence>
<organism evidence="3 4">
    <name type="scientific">Mycolicibacterium madagascariense</name>
    <dbReference type="NCBI Taxonomy" id="212765"/>
    <lineage>
        <taxon>Bacteria</taxon>
        <taxon>Bacillati</taxon>
        <taxon>Actinomycetota</taxon>
        <taxon>Actinomycetes</taxon>
        <taxon>Mycobacteriales</taxon>
        <taxon>Mycobacteriaceae</taxon>
        <taxon>Mycolicibacterium</taxon>
    </lineage>
</organism>
<dbReference type="PROSITE" id="PS50921">
    <property type="entry name" value="ANTAR"/>
    <property type="match status" value="1"/>
</dbReference>